<dbReference type="SUPFAM" id="SSF64518">
    <property type="entry name" value="Phase 1 flagellin"/>
    <property type="match status" value="1"/>
</dbReference>
<comment type="caution">
    <text evidence="6">The sequence shown here is derived from an EMBL/GenBank/DDBJ whole genome shotgun (WGS) entry which is preliminary data.</text>
</comment>
<comment type="subcellular location">
    <subcellularLocation>
        <location evidence="3">Secreted</location>
    </subcellularLocation>
    <subcellularLocation>
        <location evidence="3">Bacterial flagellum</location>
    </subcellularLocation>
</comment>
<dbReference type="GO" id="GO:0009288">
    <property type="term" value="C:bacterial-type flagellum"/>
    <property type="evidence" value="ECO:0007669"/>
    <property type="project" value="UniProtKB-SubCell"/>
</dbReference>
<keyword evidence="2 3" id="KW-0975">Bacterial flagellum</keyword>
<feature type="domain" description="Flagellin N-terminal" evidence="4">
    <location>
        <begin position="12"/>
        <end position="138"/>
    </location>
</feature>
<sequence>MAYNIITPNLVSSSLQTLLFSNGQLEDTLSTLSSGYSVASAKDDPGYWSTSNSLSSDQSIIESVGDALNLSESTVDTAYTALNTVLEQLSALRKSLVTATESSADRSQISTAVESTKKTLQQAIESAQFSGTNWLLNNQANLSGTNSFVASFQRTASGTVQLTTQGIPAADTVLVDTQDASRGLLTGAVDASQLNNTGSSTPRNYYLLNMGSASGVTGTEIAVSETTTEEQLKDMMYVVDNLMGSVTKIASRVGDMLNRISTQSDFADELSKTLETSVSRLIDANMEEVSARQTAAKVQADLAAEVVSLANTNMQKLLLIFG</sequence>
<gene>
    <name evidence="6" type="ORF">GGQ66_003170</name>
</gene>
<dbReference type="Pfam" id="PF00669">
    <property type="entry name" value="Flagellin_N"/>
    <property type="match status" value="1"/>
</dbReference>
<dbReference type="GO" id="GO:0005198">
    <property type="term" value="F:structural molecule activity"/>
    <property type="evidence" value="ECO:0007669"/>
    <property type="project" value="UniProtKB-UniRule"/>
</dbReference>
<dbReference type="InterPro" id="IPR001492">
    <property type="entry name" value="Flagellin"/>
</dbReference>
<evidence type="ECO:0000313" key="6">
    <source>
        <dbReference type="EMBL" id="MBB4104592.1"/>
    </source>
</evidence>
<name>A0A7W6K3S3_9HYPH</name>
<protein>
    <recommendedName>
        <fullName evidence="3">Flagellin</fullName>
    </recommendedName>
</protein>
<organism evidence="6 7">
    <name type="scientific">Allorhizobium borbori</name>
    <dbReference type="NCBI Taxonomy" id="485907"/>
    <lineage>
        <taxon>Bacteria</taxon>
        <taxon>Pseudomonadati</taxon>
        <taxon>Pseudomonadota</taxon>
        <taxon>Alphaproteobacteria</taxon>
        <taxon>Hyphomicrobiales</taxon>
        <taxon>Rhizobiaceae</taxon>
        <taxon>Rhizobium/Agrobacterium group</taxon>
        <taxon>Allorhizobium</taxon>
    </lineage>
</organism>
<dbReference type="Proteomes" id="UP000584824">
    <property type="component" value="Unassembled WGS sequence"/>
</dbReference>
<feature type="domain" description="Flagellin C-terminal" evidence="5">
    <location>
        <begin position="238"/>
        <end position="318"/>
    </location>
</feature>
<evidence type="ECO:0000256" key="1">
    <source>
        <dbReference type="ARBA" id="ARBA00005709"/>
    </source>
</evidence>
<comment type="function">
    <text evidence="3">Flagellin is the subunit protein which polymerizes to form the filaments of bacterial flagella.</text>
</comment>
<dbReference type="EMBL" id="JACIDU010000013">
    <property type="protein sequence ID" value="MBB4104592.1"/>
    <property type="molecule type" value="Genomic_DNA"/>
</dbReference>
<evidence type="ECO:0000313" key="7">
    <source>
        <dbReference type="Proteomes" id="UP000584824"/>
    </source>
</evidence>
<dbReference type="Gene3D" id="1.20.1330.10">
    <property type="entry name" value="f41 fragment of flagellin, N-terminal domain"/>
    <property type="match status" value="1"/>
</dbReference>
<evidence type="ECO:0000259" key="5">
    <source>
        <dbReference type="Pfam" id="PF00700"/>
    </source>
</evidence>
<dbReference type="GO" id="GO:0005576">
    <property type="term" value="C:extracellular region"/>
    <property type="evidence" value="ECO:0007669"/>
    <property type="project" value="UniProtKB-SubCell"/>
</dbReference>
<dbReference type="AlphaFoldDB" id="A0A7W6K3S3"/>
<evidence type="ECO:0000259" key="4">
    <source>
        <dbReference type="Pfam" id="PF00669"/>
    </source>
</evidence>
<comment type="similarity">
    <text evidence="1 3">Belongs to the bacterial flagellin family.</text>
</comment>
<dbReference type="PANTHER" id="PTHR42792:SF2">
    <property type="entry name" value="FLAGELLIN"/>
    <property type="match status" value="1"/>
</dbReference>
<keyword evidence="6" id="KW-0282">Flagellum</keyword>
<dbReference type="InterPro" id="IPR001029">
    <property type="entry name" value="Flagellin_N"/>
</dbReference>
<reference evidence="6 7" key="1">
    <citation type="submission" date="2020-08" db="EMBL/GenBank/DDBJ databases">
        <title>Genomic Encyclopedia of Type Strains, Phase IV (KMG-IV): sequencing the most valuable type-strain genomes for metagenomic binning, comparative biology and taxonomic classification.</title>
        <authorList>
            <person name="Goeker M."/>
        </authorList>
    </citation>
    <scope>NUCLEOTIDE SEQUENCE [LARGE SCALE GENOMIC DNA]</scope>
    <source>
        <strain evidence="6 7">DSM 26385</strain>
    </source>
</reference>
<proteinExistence type="inferred from homology"/>
<dbReference type="Pfam" id="PF00700">
    <property type="entry name" value="Flagellin_C"/>
    <property type="match status" value="1"/>
</dbReference>
<keyword evidence="6" id="KW-0969">Cilium</keyword>
<dbReference type="InterPro" id="IPR046358">
    <property type="entry name" value="Flagellin_C"/>
</dbReference>
<evidence type="ECO:0000256" key="2">
    <source>
        <dbReference type="ARBA" id="ARBA00023143"/>
    </source>
</evidence>
<keyword evidence="3" id="KW-0964">Secreted</keyword>
<dbReference type="PANTHER" id="PTHR42792">
    <property type="entry name" value="FLAGELLIN"/>
    <property type="match status" value="1"/>
</dbReference>
<accession>A0A7W6K3S3</accession>
<keyword evidence="7" id="KW-1185">Reference proteome</keyword>
<keyword evidence="6" id="KW-0966">Cell projection</keyword>
<dbReference type="RefSeq" id="WP_183793675.1">
    <property type="nucleotide sequence ID" value="NZ_JACIDU010000013.1"/>
</dbReference>
<evidence type="ECO:0000256" key="3">
    <source>
        <dbReference type="RuleBase" id="RU362073"/>
    </source>
</evidence>